<dbReference type="Proteomes" id="UP000699462">
    <property type="component" value="Unassembled WGS sequence"/>
</dbReference>
<proteinExistence type="predicted"/>
<dbReference type="EMBL" id="JTDF01021260">
    <property type="protein sequence ID" value="KAF8562079.1"/>
    <property type="molecule type" value="Genomic_DNA"/>
</dbReference>
<comment type="caution">
    <text evidence="1">The sequence shown here is derived from an EMBL/GenBank/DDBJ whole genome shotgun (WGS) entry which is preliminary data.</text>
</comment>
<name>A0A8T0D2H4_9TREM</name>
<protein>
    <submittedName>
        <fullName evidence="1">Uncharacterized protein</fullName>
    </submittedName>
</protein>
<gene>
    <name evidence="1" type="ORF">P879_11064</name>
</gene>
<reference evidence="1 2" key="1">
    <citation type="submission" date="2019-07" db="EMBL/GenBank/DDBJ databases">
        <title>Annotation for the trematode Paragonimus westermani.</title>
        <authorList>
            <person name="Choi Y.-J."/>
        </authorList>
    </citation>
    <scope>NUCLEOTIDE SEQUENCE [LARGE SCALE GENOMIC DNA]</scope>
    <source>
        <strain evidence="1">180907_Pwestermani</strain>
    </source>
</reference>
<accession>A0A8T0D2H4</accession>
<evidence type="ECO:0000313" key="1">
    <source>
        <dbReference type="EMBL" id="KAF8562079.1"/>
    </source>
</evidence>
<organism evidence="1 2">
    <name type="scientific">Paragonimus westermani</name>
    <dbReference type="NCBI Taxonomy" id="34504"/>
    <lineage>
        <taxon>Eukaryota</taxon>
        <taxon>Metazoa</taxon>
        <taxon>Spiralia</taxon>
        <taxon>Lophotrochozoa</taxon>
        <taxon>Platyhelminthes</taxon>
        <taxon>Trematoda</taxon>
        <taxon>Digenea</taxon>
        <taxon>Plagiorchiida</taxon>
        <taxon>Troglotremata</taxon>
        <taxon>Troglotrematidae</taxon>
        <taxon>Paragonimus</taxon>
    </lineage>
</organism>
<sequence length="78" mass="8849">MIFSLRRLKNSGRCLLDSSYNFNLNHFLLPNNPTRSSRQTTSFHSSYLVLSIRGSTSLCICCILWEVFSTFASSVLVP</sequence>
<dbReference type="AlphaFoldDB" id="A0A8T0D2H4"/>
<dbReference type="OrthoDB" id="10460905at2759"/>
<keyword evidence="2" id="KW-1185">Reference proteome</keyword>
<evidence type="ECO:0000313" key="2">
    <source>
        <dbReference type="Proteomes" id="UP000699462"/>
    </source>
</evidence>